<gene>
    <name evidence="2" type="ORF">DYI25_05030</name>
</gene>
<sequence length="191" mass="22672">MSKVSMIKDIDRYDDKIMDLTLEFWRSFGHFGTWQFWANVFFFVIPLALTLIFIDRKRIFQISFFGYTYHMFLVYLDIYFTRNNIWDHPYHLIPYVPVSIPVDGVLVPIIFMAAYQYSIRHNRNFYLVTLLFAVVGTLTAAGWEQFGLLILYKGMNLFHIYLLQISLAILAYWGTNAFLYLQSRGKDINPI</sequence>
<feature type="transmembrane region" description="Helical" evidence="1">
    <location>
        <begin position="125"/>
        <end position="152"/>
    </location>
</feature>
<evidence type="ECO:0000313" key="2">
    <source>
        <dbReference type="EMBL" id="MBS8263806.1"/>
    </source>
</evidence>
<dbReference type="AlphaFoldDB" id="A0A944CK21"/>
<keyword evidence="3" id="KW-1185">Reference proteome</keyword>
<feature type="transmembrane region" description="Helical" evidence="1">
    <location>
        <begin position="34"/>
        <end position="54"/>
    </location>
</feature>
<feature type="transmembrane region" description="Helical" evidence="1">
    <location>
        <begin position="59"/>
        <end position="80"/>
    </location>
</feature>
<proteinExistence type="predicted"/>
<keyword evidence="1" id="KW-0812">Transmembrane</keyword>
<dbReference type="EMBL" id="QTKX01000001">
    <property type="protein sequence ID" value="MBS8263806.1"/>
    <property type="molecule type" value="Genomic_DNA"/>
</dbReference>
<accession>A0A944CK21</accession>
<name>A0A944CK21_9BACI</name>
<organism evidence="2 3">
    <name type="scientific">Mesobacillus boroniphilus</name>
    <dbReference type="NCBI Taxonomy" id="308892"/>
    <lineage>
        <taxon>Bacteria</taxon>
        <taxon>Bacillati</taxon>
        <taxon>Bacillota</taxon>
        <taxon>Bacilli</taxon>
        <taxon>Bacillales</taxon>
        <taxon>Bacillaceae</taxon>
        <taxon>Mesobacillus</taxon>
    </lineage>
</organism>
<feature type="transmembrane region" description="Helical" evidence="1">
    <location>
        <begin position="92"/>
        <end position="113"/>
    </location>
</feature>
<protein>
    <submittedName>
        <fullName evidence="2">Uncharacterized protein</fullName>
    </submittedName>
</protein>
<evidence type="ECO:0000256" key="1">
    <source>
        <dbReference type="SAM" id="Phobius"/>
    </source>
</evidence>
<feature type="transmembrane region" description="Helical" evidence="1">
    <location>
        <begin position="158"/>
        <end position="181"/>
    </location>
</feature>
<dbReference type="NCBIfam" id="NF041644">
    <property type="entry name" value="CBO0543_fam"/>
    <property type="match status" value="1"/>
</dbReference>
<keyword evidence="1" id="KW-0472">Membrane</keyword>
<dbReference type="Proteomes" id="UP000761411">
    <property type="component" value="Unassembled WGS sequence"/>
</dbReference>
<reference evidence="2 3" key="1">
    <citation type="journal article" date="2021" name="Microorganisms">
        <title>Bacterial Dimethylsulfoniopropionate Biosynthesis in the East China Sea.</title>
        <authorList>
            <person name="Liu J."/>
            <person name="Zhang Y."/>
            <person name="Liu J."/>
            <person name="Zhong H."/>
            <person name="Williams B.T."/>
            <person name="Zheng Y."/>
            <person name="Curson A.R.J."/>
            <person name="Sun C."/>
            <person name="Sun H."/>
            <person name="Song D."/>
            <person name="Wagner Mackenzie B."/>
            <person name="Bermejo Martinez A."/>
            <person name="Todd J.D."/>
            <person name="Zhang X.H."/>
        </authorList>
    </citation>
    <scope>NUCLEOTIDE SEQUENCE [LARGE SCALE GENOMIC DNA]</scope>
    <source>
        <strain evidence="2 3">ESS08</strain>
    </source>
</reference>
<evidence type="ECO:0000313" key="3">
    <source>
        <dbReference type="Proteomes" id="UP000761411"/>
    </source>
</evidence>
<dbReference type="RefSeq" id="WP_213367346.1">
    <property type="nucleotide sequence ID" value="NZ_QTKX01000001.1"/>
</dbReference>
<keyword evidence="1" id="KW-1133">Transmembrane helix</keyword>
<dbReference type="InterPro" id="IPR048147">
    <property type="entry name" value="CBO0543-like"/>
</dbReference>
<comment type="caution">
    <text evidence="2">The sequence shown here is derived from an EMBL/GenBank/DDBJ whole genome shotgun (WGS) entry which is preliminary data.</text>
</comment>